<evidence type="ECO:0000313" key="13">
    <source>
        <dbReference type="EMBL" id="KAK2183646.1"/>
    </source>
</evidence>
<dbReference type="GO" id="GO:0089718">
    <property type="term" value="P:amino acid import across plasma membrane"/>
    <property type="evidence" value="ECO:0007669"/>
    <property type="project" value="TreeGrafter"/>
</dbReference>
<keyword evidence="4 10" id="KW-0812">Transmembrane</keyword>
<proteinExistence type="inferred from homology"/>
<keyword evidence="8" id="KW-0915">Sodium</keyword>
<keyword evidence="6 12" id="KW-0472">Membrane</keyword>
<reference evidence="13" key="1">
    <citation type="journal article" date="2023" name="Mol. Biol. Evol.">
        <title>Third-Generation Sequencing Reveals the Adaptive Role of the Epigenome in Three Deep-Sea Polychaetes.</title>
        <authorList>
            <person name="Perez M."/>
            <person name="Aroh O."/>
            <person name="Sun Y."/>
            <person name="Lan Y."/>
            <person name="Juniper S.K."/>
            <person name="Young C.R."/>
            <person name="Angers B."/>
            <person name="Qian P.Y."/>
        </authorList>
    </citation>
    <scope>NUCLEOTIDE SEQUENCE</scope>
    <source>
        <strain evidence="13">R07B-5</strain>
    </source>
</reference>
<dbReference type="Proteomes" id="UP001209878">
    <property type="component" value="Unassembled WGS sequence"/>
</dbReference>
<evidence type="ECO:0000256" key="5">
    <source>
        <dbReference type="ARBA" id="ARBA00022989"/>
    </source>
</evidence>
<dbReference type="PROSITE" id="PS50267">
    <property type="entry name" value="NA_NEUROTRAN_SYMP_3"/>
    <property type="match status" value="1"/>
</dbReference>
<dbReference type="GO" id="GO:0046872">
    <property type="term" value="F:metal ion binding"/>
    <property type="evidence" value="ECO:0007669"/>
    <property type="project" value="UniProtKB-KW"/>
</dbReference>
<evidence type="ECO:0000256" key="7">
    <source>
        <dbReference type="ARBA" id="ARBA00023180"/>
    </source>
</evidence>
<evidence type="ECO:0000256" key="6">
    <source>
        <dbReference type="ARBA" id="ARBA00023136"/>
    </source>
</evidence>
<comment type="similarity">
    <text evidence="2 10">Belongs to the sodium:neurotransmitter symporter (SNF) (TC 2.A.22) family.</text>
</comment>
<dbReference type="GO" id="GO:0005886">
    <property type="term" value="C:plasma membrane"/>
    <property type="evidence" value="ECO:0007669"/>
    <property type="project" value="TreeGrafter"/>
</dbReference>
<comment type="caution">
    <text evidence="13">The sequence shown here is derived from an EMBL/GenBank/DDBJ whole genome shotgun (WGS) entry which is preliminary data.</text>
</comment>
<evidence type="ECO:0000256" key="10">
    <source>
        <dbReference type="RuleBase" id="RU003732"/>
    </source>
</evidence>
<keyword evidence="8" id="KW-0479">Metal-binding</keyword>
<feature type="transmembrane region" description="Helical" evidence="12">
    <location>
        <begin position="121"/>
        <end position="149"/>
    </location>
</feature>
<comment type="subcellular location">
    <subcellularLocation>
        <location evidence="1">Membrane</location>
        <topology evidence="1">Multi-pass membrane protein</topology>
    </subcellularLocation>
</comment>
<dbReference type="SUPFAM" id="SSF161070">
    <property type="entry name" value="SNF-like"/>
    <property type="match status" value="1"/>
</dbReference>
<accession>A0AAD9L5V4</accession>
<dbReference type="InterPro" id="IPR037272">
    <property type="entry name" value="SNS_sf"/>
</dbReference>
<keyword evidence="7" id="KW-0325">Glycoprotein</keyword>
<evidence type="ECO:0000256" key="12">
    <source>
        <dbReference type="SAM" id="Phobius"/>
    </source>
</evidence>
<organism evidence="13 14">
    <name type="scientific">Ridgeia piscesae</name>
    <name type="common">Tubeworm</name>
    <dbReference type="NCBI Taxonomy" id="27915"/>
    <lineage>
        <taxon>Eukaryota</taxon>
        <taxon>Metazoa</taxon>
        <taxon>Spiralia</taxon>
        <taxon>Lophotrochozoa</taxon>
        <taxon>Annelida</taxon>
        <taxon>Polychaeta</taxon>
        <taxon>Sedentaria</taxon>
        <taxon>Canalipalpata</taxon>
        <taxon>Sabellida</taxon>
        <taxon>Siboglinidae</taxon>
        <taxon>Ridgeia</taxon>
    </lineage>
</organism>
<feature type="transmembrane region" description="Helical" evidence="12">
    <location>
        <begin position="353"/>
        <end position="379"/>
    </location>
</feature>
<feature type="region of interest" description="Disordered" evidence="11">
    <location>
        <begin position="632"/>
        <end position="662"/>
    </location>
</feature>
<feature type="binding site" evidence="8">
    <location>
        <position position="428"/>
    </location>
    <ligand>
        <name>Na(+)</name>
        <dbReference type="ChEBI" id="CHEBI:29101"/>
        <label>1</label>
    </ligand>
</feature>
<evidence type="ECO:0000256" key="2">
    <source>
        <dbReference type="ARBA" id="ARBA00006459"/>
    </source>
</evidence>
<gene>
    <name evidence="13" type="ORF">NP493_301g01010</name>
</gene>
<feature type="transmembrane region" description="Helical" evidence="12">
    <location>
        <begin position="242"/>
        <end position="261"/>
    </location>
</feature>
<feature type="binding site" evidence="8">
    <location>
        <position position="424"/>
    </location>
    <ligand>
        <name>Na(+)</name>
        <dbReference type="ChEBI" id="CHEBI:29101"/>
        <label>1</label>
    </ligand>
</feature>
<keyword evidence="10" id="KW-0769">Symport</keyword>
<feature type="binding site" evidence="8">
    <location>
        <position position="62"/>
    </location>
    <ligand>
        <name>Na(+)</name>
        <dbReference type="ChEBI" id="CHEBI:29101"/>
        <label>1</label>
    </ligand>
</feature>
<dbReference type="PRINTS" id="PR00176">
    <property type="entry name" value="NANEUSMPORT"/>
</dbReference>
<evidence type="ECO:0000256" key="4">
    <source>
        <dbReference type="ARBA" id="ARBA00022692"/>
    </source>
</evidence>
<dbReference type="Pfam" id="PF00209">
    <property type="entry name" value="SNF"/>
    <property type="match status" value="1"/>
</dbReference>
<protein>
    <recommendedName>
        <fullName evidence="10">Transporter</fullName>
    </recommendedName>
</protein>
<dbReference type="PROSITE" id="PS00754">
    <property type="entry name" value="NA_NEUROTRAN_SYMP_2"/>
    <property type="match status" value="1"/>
</dbReference>
<evidence type="ECO:0000256" key="9">
    <source>
        <dbReference type="PIRSR" id="PIRSR600175-2"/>
    </source>
</evidence>
<feature type="binding site" evidence="8">
    <location>
        <position position="327"/>
    </location>
    <ligand>
        <name>Na(+)</name>
        <dbReference type="ChEBI" id="CHEBI:29101"/>
        <label>1</label>
    </ligand>
</feature>
<feature type="transmembrane region" description="Helical" evidence="12">
    <location>
        <begin position="486"/>
        <end position="508"/>
    </location>
</feature>
<dbReference type="PROSITE" id="PS00610">
    <property type="entry name" value="NA_NEUROTRAN_SYMP_1"/>
    <property type="match status" value="1"/>
</dbReference>
<dbReference type="PANTHER" id="PTHR11616">
    <property type="entry name" value="SODIUM/CHLORIDE DEPENDENT TRANSPORTER"/>
    <property type="match status" value="1"/>
</dbReference>
<evidence type="ECO:0000256" key="11">
    <source>
        <dbReference type="SAM" id="MobiDB-lite"/>
    </source>
</evidence>
<keyword evidence="3 10" id="KW-0813">Transport</keyword>
<name>A0AAD9L5V4_RIDPI</name>
<feature type="disulfide bond" evidence="9">
    <location>
        <begin position="161"/>
        <end position="170"/>
    </location>
</feature>
<evidence type="ECO:0000256" key="1">
    <source>
        <dbReference type="ARBA" id="ARBA00004141"/>
    </source>
</evidence>
<feature type="transmembrane region" description="Helical" evidence="12">
    <location>
        <begin position="570"/>
        <end position="590"/>
    </location>
</feature>
<feature type="transmembrane region" description="Helical" evidence="12">
    <location>
        <begin position="316"/>
        <end position="341"/>
    </location>
</feature>
<feature type="transmembrane region" description="Helical" evidence="12">
    <location>
        <begin position="79"/>
        <end position="100"/>
    </location>
</feature>
<feature type="binding site" evidence="8">
    <location>
        <position position="58"/>
    </location>
    <ligand>
        <name>Na(+)</name>
        <dbReference type="ChEBI" id="CHEBI:29101"/>
        <label>1</label>
    </ligand>
</feature>
<feature type="compositionally biased region" description="Basic and acidic residues" evidence="11">
    <location>
        <begin position="643"/>
        <end position="656"/>
    </location>
</feature>
<evidence type="ECO:0000313" key="14">
    <source>
        <dbReference type="Proteomes" id="UP001209878"/>
    </source>
</evidence>
<feature type="binding site" evidence="8">
    <location>
        <position position="55"/>
    </location>
    <ligand>
        <name>Na(+)</name>
        <dbReference type="ChEBI" id="CHEBI:29101"/>
        <label>1</label>
    </ligand>
</feature>
<dbReference type="EMBL" id="JAODUO010000301">
    <property type="protein sequence ID" value="KAK2183646.1"/>
    <property type="molecule type" value="Genomic_DNA"/>
</dbReference>
<feature type="transmembrane region" description="Helical" evidence="12">
    <location>
        <begin position="528"/>
        <end position="550"/>
    </location>
</feature>
<keyword evidence="5 12" id="KW-1133">Transmembrane helix</keyword>
<dbReference type="InterPro" id="IPR000175">
    <property type="entry name" value="Na/ntran_symport"/>
</dbReference>
<dbReference type="PANTHER" id="PTHR11616:SF321">
    <property type="entry name" value="SODIUM-DEPENDENT NUTRIENT AMINO ACID TRANSPORTER 1-RELATED"/>
    <property type="match status" value="1"/>
</dbReference>
<feature type="transmembrane region" description="Helical" evidence="12">
    <location>
        <begin position="453"/>
        <end position="480"/>
    </location>
</feature>
<feature type="transmembrane region" description="Helical" evidence="12">
    <location>
        <begin position="410"/>
        <end position="432"/>
    </location>
</feature>
<keyword evidence="9" id="KW-1015">Disulfide bond</keyword>
<dbReference type="AlphaFoldDB" id="A0AAD9L5V4"/>
<evidence type="ECO:0000256" key="3">
    <source>
        <dbReference type="ARBA" id="ARBA00022448"/>
    </source>
</evidence>
<feature type="transmembrane region" description="Helical" evidence="12">
    <location>
        <begin position="273"/>
        <end position="296"/>
    </location>
</feature>
<keyword evidence="14" id="KW-1185">Reference proteome</keyword>
<sequence length="662" mass="73352">MGPFQSFKASLATRCCKKQTKNADAEDPPAKAEEAKVTGRVQWSSPTEFTLTCIGYSVGLGNVWRFPYLCYKSGGGAFLIPYMIMIGLIGMPLLFMEYGLGQYFGIGSLSIFKKVCPLFQGVGIGYIVLNALVCIYYNVIIALSLYYLFGSFQAVLPWSTCDNEWNTENCGDPSIQGKTSAAGNQSVLMLNHTGGQVEGGPGYAAHPTTVNHTLKVSPSDEYFRLALMNMKDEHSIENLGSVRWHLCLCLLLAWVLVVLFVSRGIKSTGKVAYFTATFPYVMLTVLVVRGVTLPGASEGILYFVTPDWSKLLNPEIWFAAASQLFYSTNLAWGGMITMASYSNFNHNCFRDAIMINIVSFLTSLYAGFAVFSIIGYMAVSQGVRIEDVIDSGPGLAFIVYPRALSLMPLAPMWTALFFFMLFLLGIGSQMVIMETVMTGLTDEITFIARNPCVRFLATIAVAVVFFCVGISCTTQGGMYVLQLLDWYSAGFCVLIIAIVECCAVNWLYGNAKFAANIKEMLDHYPGAWWRFCWKFVSPIIILAILVFSFVNYEPAMYGKYVYPLWADSVGWMLTMSSVIPIFVVAIYKYVKADGDTVIEKLRRAARPVFSIEAKQVSTIDIDIVKPATEVKDADATDEMNDSDAQRRNLLERKEDDANTSML</sequence>
<evidence type="ECO:0000256" key="8">
    <source>
        <dbReference type="PIRSR" id="PIRSR600175-1"/>
    </source>
</evidence>
<dbReference type="GO" id="GO:0005283">
    <property type="term" value="F:amino acid:sodium symporter activity"/>
    <property type="evidence" value="ECO:0007669"/>
    <property type="project" value="TreeGrafter"/>
</dbReference>